<evidence type="ECO:0000256" key="1">
    <source>
        <dbReference type="ARBA" id="ARBA00023015"/>
    </source>
</evidence>
<dbReference type="GO" id="GO:0003677">
    <property type="term" value="F:DNA binding"/>
    <property type="evidence" value="ECO:0007669"/>
    <property type="project" value="UniProtKB-KW"/>
</dbReference>
<dbReference type="Gene3D" id="1.10.1740.10">
    <property type="match status" value="1"/>
</dbReference>
<keyword evidence="7" id="KW-0966">Cell projection</keyword>
<dbReference type="RefSeq" id="WP_246283407.1">
    <property type="nucleotide sequence ID" value="NZ_JACCAC010000001.1"/>
</dbReference>
<dbReference type="GO" id="GO:0003899">
    <property type="term" value="F:DNA-directed RNA polymerase activity"/>
    <property type="evidence" value="ECO:0007669"/>
    <property type="project" value="InterPro"/>
</dbReference>
<evidence type="ECO:0000256" key="5">
    <source>
        <dbReference type="SAM" id="MobiDB-lite"/>
    </source>
</evidence>
<evidence type="ECO:0000256" key="4">
    <source>
        <dbReference type="ARBA" id="ARBA00023163"/>
    </source>
</evidence>
<dbReference type="NCBIfam" id="TIGR02479">
    <property type="entry name" value="FliA_WhiG"/>
    <property type="match status" value="1"/>
</dbReference>
<dbReference type="Gene3D" id="1.20.140.160">
    <property type="match status" value="1"/>
</dbReference>
<dbReference type="PROSITE" id="PS00715">
    <property type="entry name" value="SIGMA70_1"/>
    <property type="match status" value="1"/>
</dbReference>
<keyword evidence="4" id="KW-0804">Transcription</keyword>
<keyword evidence="3" id="KW-0238">DNA-binding</keyword>
<gene>
    <name evidence="7" type="ORF">BJ989_001099</name>
</gene>
<dbReference type="AlphaFoldDB" id="A0A7Y9UV13"/>
<evidence type="ECO:0000256" key="3">
    <source>
        <dbReference type="ARBA" id="ARBA00023125"/>
    </source>
</evidence>
<accession>A0A7Y9UV13</accession>
<dbReference type="PANTHER" id="PTHR30385:SF7">
    <property type="entry name" value="RNA POLYMERASE SIGMA FACTOR FLIA"/>
    <property type="match status" value="1"/>
</dbReference>
<evidence type="ECO:0000313" key="7">
    <source>
        <dbReference type="EMBL" id="NYG54795.1"/>
    </source>
</evidence>
<organism evidence="7 8">
    <name type="scientific">Nocardioides perillae</name>
    <dbReference type="NCBI Taxonomy" id="1119534"/>
    <lineage>
        <taxon>Bacteria</taxon>
        <taxon>Bacillati</taxon>
        <taxon>Actinomycetota</taxon>
        <taxon>Actinomycetes</taxon>
        <taxon>Propionibacteriales</taxon>
        <taxon>Nocardioidaceae</taxon>
        <taxon>Nocardioides</taxon>
    </lineage>
</organism>
<dbReference type="NCBIfam" id="NF005413">
    <property type="entry name" value="PRK06986.1"/>
    <property type="match status" value="1"/>
</dbReference>
<dbReference type="NCBIfam" id="TIGR02937">
    <property type="entry name" value="sigma70-ECF"/>
    <property type="match status" value="1"/>
</dbReference>
<dbReference type="GO" id="GO:0006352">
    <property type="term" value="P:DNA-templated transcription initiation"/>
    <property type="evidence" value="ECO:0007669"/>
    <property type="project" value="InterPro"/>
</dbReference>
<dbReference type="Pfam" id="PF04539">
    <property type="entry name" value="Sigma70_r3"/>
    <property type="match status" value="1"/>
</dbReference>
<dbReference type="EMBL" id="JACCAC010000001">
    <property type="protein sequence ID" value="NYG54795.1"/>
    <property type="molecule type" value="Genomic_DNA"/>
</dbReference>
<dbReference type="PRINTS" id="PR00046">
    <property type="entry name" value="SIGMA70FCT"/>
</dbReference>
<reference evidence="7 8" key="1">
    <citation type="submission" date="2020-07" db="EMBL/GenBank/DDBJ databases">
        <title>Sequencing the genomes of 1000 actinobacteria strains.</title>
        <authorList>
            <person name="Klenk H.-P."/>
        </authorList>
    </citation>
    <scope>NUCLEOTIDE SEQUENCE [LARGE SCALE GENOMIC DNA]</scope>
    <source>
        <strain evidence="7 8">DSM 24552</strain>
    </source>
</reference>
<dbReference type="InterPro" id="IPR013325">
    <property type="entry name" value="RNA_pol_sigma_r2"/>
</dbReference>
<dbReference type="SUPFAM" id="SSF88946">
    <property type="entry name" value="Sigma2 domain of RNA polymerase sigma factors"/>
    <property type="match status" value="1"/>
</dbReference>
<dbReference type="Pfam" id="PF04545">
    <property type="entry name" value="Sigma70_r4"/>
    <property type="match status" value="1"/>
</dbReference>
<keyword evidence="1" id="KW-0805">Transcription regulation</keyword>
<dbReference type="PANTHER" id="PTHR30385">
    <property type="entry name" value="SIGMA FACTOR F FLAGELLAR"/>
    <property type="match status" value="1"/>
</dbReference>
<keyword evidence="8" id="KW-1185">Reference proteome</keyword>
<dbReference type="InterPro" id="IPR014284">
    <property type="entry name" value="RNA_pol_sigma-70_dom"/>
</dbReference>
<dbReference type="InterPro" id="IPR007624">
    <property type="entry name" value="RNA_pol_sigma70_r3"/>
</dbReference>
<comment type="caution">
    <text evidence="7">The sequence shown here is derived from an EMBL/GenBank/DDBJ whole genome shotgun (WGS) entry which is preliminary data.</text>
</comment>
<dbReference type="InterPro" id="IPR007627">
    <property type="entry name" value="RNA_pol_sigma70_r2"/>
</dbReference>
<dbReference type="InterPro" id="IPR007630">
    <property type="entry name" value="RNA_pol_sigma70_r4"/>
</dbReference>
<keyword evidence="2" id="KW-0731">Sigma factor</keyword>
<dbReference type="Pfam" id="PF04542">
    <property type="entry name" value="Sigma70_r2"/>
    <property type="match status" value="1"/>
</dbReference>
<dbReference type="InterPro" id="IPR013324">
    <property type="entry name" value="RNA_pol_sigma_r3/r4-like"/>
</dbReference>
<name>A0A7Y9UV13_9ACTN</name>
<sequence>MTDLLALPAHPRTVTGAPRRARHDRGAMIVPAQRSPRAGRPEETPVPAETESAVDVPALDAVWTEFKATGEVELRNRLVVQYSPLVKYVAGRVRAGLPQSVDHADLVSEGMIGLIDALEKFEPQRGLAFPTYAVPRIRGAIIDSIRAADWVPRSVRTRVRDVERARAELAERLGRAATDDEVAAELGTTAAELRTAAEPRTFVSYASTDDLADLEELSPALDDAFGDDGVRALLMPAVHALPERDRVVVALYFFEGLTLAEIGQVLGVTESRVSQLRSRATRALREALADLS</sequence>
<dbReference type="InterPro" id="IPR000943">
    <property type="entry name" value="RNA_pol_sigma70"/>
</dbReference>
<protein>
    <submittedName>
        <fullName evidence="7">RNA polymerase sigma factor for flagellar operon FliA</fullName>
    </submittedName>
</protein>
<feature type="region of interest" description="Disordered" evidence="5">
    <location>
        <begin position="1"/>
        <end position="51"/>
    </location>
</feature>
<dbReference type="Proteomes" id="UP000544110">
    <property type="component" value="Unassembled WGS sequence"/>
</dbReference>
<keyword evidence="7" id="KW-0969">Cilium</keyword>
<evidence type="ECO:0000256" key="2">
    <source>
        <dbReference type="ARBA" id="ARBA00023082"/>
    </source>
</evidence>
<keyword evidence="7" id="KW-0282">Flagellum</keyword>
<evidence type="ECO:0000313" key="8">
    <source>
        <dbReference type="Proteomes" id="UP000544110"/>
    </source>
</evidence>
<dbReference type="SUPFAM" id="SSF88659">
    <property type="entry name" value="Sigma3 and sigma4 domains of RNA polymerase sigma factors"/>
    <property type="match status" value="2"/>
</dbReference>
<dbReference type="CDD" id="cd06171">
    <property type="entry name" value="Sigma70_r4"/>
    <property type="match status" value="1"/>
</dbReference>
<dbReference type="InterPro" id="IPR012845">
    <property type="entry name" value="RNA_pol_sigma_FliA_WhiG"/>
</dbReference>
<evidence type="ECO:0000259" key="6">
    <source>
        <dbReference type="PROSITE" id="PS00715"/>
    </source>
</evidence>
<dbReference type="GO" id="GO:0016987">
    <property type="term" value="F:sigma factor activity"/>
    <property type="evidence" value="ECO:0007669"/>
    <property type="project" value="UniProtKB-KW"/>
</dbReference>
<feature type="domain" description="RNA polymerase sigma-70" evidence="6">
    <location>
        <begin position="105"/>
        <end position="118"/>
    </location>
</feature>
<proteinExistence type="predicted"/>